<keyword evidence="2" id="KW-1185">Reference proteome</keyword>
<sequence>MSLATFTEALHAFHITDSDVSESSLRNSFSSSLTTSSSCSSVGATLKMVKKQVQYSLVDAFTDTPFKGNPAAVCMLEEERGEEWMQSVAREFNAPASAFLKPIPPPSLEGNQEDPVPKYHLRWFTPIAEIQPCGHGTLAASHFLFTSGLVRTDRIEFHTKAGLLTAKRVDSFQQSDDTSGSSKDKAEHFSIELDFPTIPVTQCDSTDIPSVPRTLNGAPVINIRTTSHGFPIMELSSGKAVVDIQPQFDEIQNSSGKGLIITGHADHDSEFDFITRFFCPKLGVNEDPVCGMANCALAPYWSENLGKRDLVAYMASSRGGRLDLHVEEKTERVLIRGKAVTIMLGYLLV</sequence>
<comment type="caution">
    <text evidence="1">The sequence shown here is derived from an EMBL/GenBank/DDBJ whole genome shotgun (WGS) entry which is preliminary data.</text>
</comment>
<protein>
    <submittedName>
        <fullName evidence="1">Uncharacterized protein</fullName>
    </submittedName>
</protein>
<gene>
    <name evidence="1" type="ORF">MRB53_031177</name>
</gene>
<accession>A0ACC2KNW5</accession>
<evidence type="ECO:0000313" key="2">
    <source>
        <dbReference type="Proteomes" id="UP001234297"/>
    </source>
</evidence>
<dbReference type="EMBL" id="CM056818">
    <property type="protein sequence ID" value="KAJ8622648.1"/>
    <property type="molecule type" value="Genomic_DNA"/>
</dbReference>
<proteinExistence type="predicted"/>
<name>A0ACC2KNW5_PERAE</name>
<evidence type="ECO:0000313" key="1">
    <source>
        <dbReference type="EMBL" id="KAJ8622648.1"/>
    </source>
</evidence>
<dbReference type="Proteomes" id="UP001234297">
    <property type="component" value="Chromosome 10"/>
</dbReference>
<reference evidence="1 2" key="1">
    <citation type="journal article" date="2022" name="Hortic Res">
        <title>A haplotype resolved chromosomal level avocado genome allows analysis of novel avocado genes.</title>
        <authorList>
            <person name="Nath O."/>
            <person name="Fletcher S.J."/>
            <person name="Hayward A."/>
            <person name="Shaw L.M."/>
            <person name="Masouleh A.K."/>
            <person name="Furtado A."/>
            <person name="Henry R.J."/>
            <person name="Mitter N."/>
        </authorList>
    </citation>
    <scope>NUCLEOTIDE SEQUENCE [LARGE SCALE GENOMIC DNA]</scope>
    <source>
        <strain evidence="2">cv. Hass</strain>
    </source>
</reference>
<organism evidence="1 2">
    <name type="scientific">Persea americana</name>
    <name type="common">Avocado</name>
    <dbReference type="NCBI Taxonomy" id="3435"/>
    <lineage>
        <taxon>Eukaryota</taxon>
        <taxon>Viridiplantae</taxon>
        <taxon>Streptophyta</taxon>
        <taxon>Embryophyta</taxon>
        <taxon>Tracheophyta</taxon>
        <taxon>Spermatophyta</taxon>
        <taxon>Magnoliopsida</taxon>
        <taxon>Magnoliidae</taxon>
        <taxon>Laurales</taxon>
        <taxon>Lauraceae</taxon>
        <taxon>Persea</taxon>
    </lineage>
</organism>